<evidence type="ECO:0000313" key="1">
    <source>
        <dbReference type="EMBL" id="MPC18653.1"/>
    </source>
</evidence>
<name>A0A5B7DBM2_PORTR</name>
<dbReference type="AlphaFoldDB" id="A0A5B7DBM2"/>
<gene>
    <name evidence="1" type="ORF">E2C01_011545</name>
</gene>
<comment type="caution">
    <text evidence="1">The sequence shown here is derived from an EMBL/GenBank/DDBJ whole genome shotgun (WGS) entry which is preliminary data.</text>
</comment>
<dbReference type="Proteomes" id="UP000324222">
    <property type="component" value="Unassembled WGS sequence"/>
</dbReference>
<sequence length="389" mass="42562">MCPYTEEVKVAKDSVLMEVSPQRSLIKENGDYKASQHRFSVIEPPHLSPSALTASLIPPPMVSPLPTRRPSHVKLHLSVSSFKRLDRIFRVAERWRSLADVGGAAVVGGGTRCFVMAPFRCFAPTDAPCASLLLPLLPFLFPSHLYPFSRQSVSPLLAPALHLPFIGIRESFSPSFLTRRGGGSCGCCRKLPLPDTAGQQDFPAVNQVWAEGVPLADRSPLPCPARISCSAVTKGGSATVANVSASERRETVLPYRSGGGGASAEHQCTVCSVLAWLWLQQLRKLCVVAGWLEVVDRSTSQAEVTLVTSEWHCEFERQLTGGGGRRRRCGWWWLQCCQRWIRGVVVAGGPDHNAWQESNSCASATRHRHVLHSRHVCCGLDEGWVKGVP</sequence>
<keyword evidence="2" id="KW-1185">Reference proteome</keyword>
<dbReference type="EMBL" id="VSRR010000699">
    <property type="protein sequence ID" value="MPC18653.1"/>
    <property type="molecule type" value="Genomic_DNA"/>
</dbReference>
<evidence type="ECO:0000313" key="2">
    <source>
        <dbReference type="Proteomes" id="UP000324222"/>
    </source>
</evidence>
<organism evidence="1 2">
    <name type="scientific">Portunus trituberculatus</name>
    <name type="common">Swimming crab</name>
    <name type="synonym">Neptunus trituberculatus</name>
    <dbReference type="NCBI Taxonomy" id="210409"/>
    <lineage>
        <taxon>Eukaryota</taxon>
        <taxon>Metazoa</taxon>
        <taxon>Ecdysozoa</taxon>
        <taxon>Arthropoda</taxon>
        <taxon>Crustacea</taxon>
        <taxon>Multicrustacea</taxon>
        <taxon>Malacostraca</taxon>
        <taxon>Eumalacostraca</taxon>
        <taxon>Eucarida</taxon>
        <taxon>Decapoda</taxon>
        <taxon>Pleocyemata</taxon>
        <taxon>Brachyura</taxon>
        <taxon>Eubrachyura</taxon>
        <taxon>Portunoidea</taxon>
        <taxon>Portunidae</taxon>
        <taxon>Portuninae</taxon>
        <taxon>Portunus</taxon>
    </lineage>
</organism>
<accession>A0A5B7DBM2</accession>
<reference evidence="1 2" key="1">
    <citation type="submission" date="2019-05" db="EMBL/GenBank/DDBJ databases">
        <title>Another draft genome of Portunus trituberculatus and its Hox gene families provides insights of decapod evolution.</title>
        <authorList>
            <person name="Jeong J.-H."/>
            <person name="Song I."/>
            <person name="Kim S."/>
            <person name="Choi T."/>
            <person name="Kim D."/>
            <person name="Ryu S."/>
            <person name="Kim W."/>
        </authorList>
    </citation>
    <scope>NUCLEOTIDE SEQUENCE [LARGE SCALE GENOMIC DNA]</scope>
    <source>
        <tissue evidence="1">Muscle</tissue>
    </source>
</reference>
<protein>
    <submittedName>
        <fullName evidence="1">Uncharacterized protein</fullName>
    </submittedName>
</protein>
<proteinExistence type="predicted"/>